<feature type="compositionally biased region" description="Low complexity" evidence="1">
    <location>
        <begin position="85"/>
        <end position="99"/>
    </location>
</feature>
<proteinExistence type="predicted"/>
<evidence type="ECO:0000313" key="2">
    <source>
        <dbReference type="EMBL" id="KAF0929942.1"/>
    </source>
</evidence>
<evidence type="ECO:0000256" key="1">
    <source>
        <dbReference type="SAM" id="MobiDB-lite"/>
    </source>
</evidence>
<dbReference type="AlphaFoldDB" id="A0A6G1EZE5"/>
<dbReference type="Proteomes" id="UP000479710">
    <property type="component" value="Unassembled WGS sequence"/>
</dbReference>
<gene>
    <name evidence="2" type="ORF">E2562_027072</name>
</gene>
<keyword evidence="3" id="KW-1185">Reference proteome</keyword>
<organism evidence="2 3">
    <name type="scientific">Oryza meyeriana var. granulata</name>
    <dbReference type="NCBI Taxonomy" id="110450"/>
    <lineage>
        <taxon>Eukaryota</taxon>
        <taxon>Viridiplantae</taxon>
        <taxon>Streptophyta</taxon>
        <taxon>Embryophyta</taxon>
        <taxon>Tracheophyta</taxon>
        <taxon>Spermatophyta</taxon>
        <taxon>Magnoliopsida</taxon>
        <taxon>Liliopsida</taxon>
        <taxon>Poales</taxon>
        <taxon>Poaceae</taxon>
        <taxon>BOP clade</taxon>
        <taxon>Oryzoideae</taxon>
        <taxon>Oryzeae</taxon>
        <taxon>Oryzinae</taxon>
        <taxon>Oryza</taxon>
        <taxon>Oryza meyeriana</taxon>
    </lineage>
</organism>
<feature type="region of interest" description="Disordered" evidence="1">
    <location>
        <begin position="1"/>
        <end position="99"/>
    </location>
</feature>
<reference evidence="2 3" key="1">
    <citation type="submission" date="2019-11" db="EMBL/GenBank/DDBJ databases">
        <title>Whole genome sequence of Oryza granulata.</title>
        <authorList>
            <person name="Li W."/>
        </authorList>
    </citation>
    <scope>NUCLEOTIDE SEQUENCE [LARGE SCALE GENOMIC DNA]</scope>
    <source>
        <strain evidence="3">cv. Menghai</strain>
        <tissue evidence="2">Leaf</tissue>
    </source>
</reference>
<feature type="compositionally biased region" description="Basic and acidic residues" evidence="1">
    <location>
        <begin position="1"/>
        <end position="21"/>
    </location>
</feature>
<protein>
    <recommendedName>
        <fullName evidence="4">DUF834 domain-containing protein</fullName>
    </recommendedName>
</protein>
<evidence type="ECO:0000313" key="3">
    <source>
        <dbReference type="Proteomes" id="UP000479710"/>
    </source>
</evidence>
<name>A0A6G1EZE5_9ORYZ</name>
<comment type="caution">
    <text evidence="2">The sequence shown here is derived from an EMBL/GenBank/DDBJ whole genome shotgun (WGS) entry which is preliminary data.</text>
</comment>
<accession>A0A6G1EZE5</accession>
<sequence>MTATDAGKRQRRVAEDNDARQMECGGDGEADGAPAWQTSDDRAHRGDSNGTADDWGGEGGREEEGWWLRGTSRPCKATTGRRRCYGSSRGSRGAGYARH</sequence>
<dbReference type="EMBL" id="SPHZ02000002">
    <property type="protein sequence ID" value="KAF0929942.1"/>
    <property type="molecule type" value="Genomic_DNA"/>
</dbReference>
<evidence type="ECO:0008006" key="4">
    <source>
        <dbReference type="Google" id="ProtNLM"/>
    </source>
</evidence>